<reference evidence="5" key="1">
    <citation type="submission" date="2020-02" db="EMBL/GenBank/DDBJ databases">
        <title>Identification and distribution of gene clusters putatively required for synthesis of sphingolipid metabolism inhibitors in phylogenetically diverse species of the filamentous fungus Fusarium.</title>
        <authorList>
            <person name="Kim H.-S."/>
            <person name="Busman M."/>
            <person name="Brown D.W."/>
            <person name="Divon H."/>
            <person name="Uhlig S."/>
            <person name="Proctor R.H."/>
        </authorList>
    </citation>
    <scope>NUCLEOTIDE SEQUENCE [LARGE SCALE GENOMIC DNA]</scope>
    <source>
        <strain evidence="5">NRRL 39464</strain>
    </source>
</reference>
<accession>A0A8H5AEB2</accession>
<feature type="repeat" description="ANK" evidence="3">
    <location>
        <begin position="1657"/>
        <end position="1689"/>
    </location>
</feature>
<evidence type="ECO:0000256" key="1">
    <source>
        <dbReference type="ARBA" id="ARBA00022737"/>
    </source>
</evidence>
<dbReference type="SUPFAM" id="SSF48403">
    <property type="entry name" value="Ankyrin repeat"/>
    <property type="match status" value="5"/>
</dbReference>
<dbReference type="Gene3D" id="3.40.50.300">
    <property type="entry name" value="P-loop containing nucleotide triphosphate hydrolases"/>
    <property type="match status" value="1"/>
</dbReference>
<proteinExistence type="predicted"/>
<dbReference type="InterPro" id="IPR007111">
    <property type="entry name" value="NACHT_NTPase"/>
</dbReference>
<keyword evidence="1" id="KW-0677">Repeat</keyword>
<evidence type="ECO:0000256" key="3">
    <source>
        <dbReference type="PROSITE-ProRule" id="PRU00023"/>
    </source>
</evidence>
<feature type="repeat" description="ANK" evidence="3">
    <location>
        <begin position="611"/>
        <end position="643"/>
    </location>
</feature>
<dbReference type="PRINTS" id="PR01415">
    <property type="entry name" value="ANKYRIN"/>
</dbReference>
<dbReference type="SUPFAM" id="SSF52540">
    <property type="entry name" value="P-loop containing nucleoside triphosphate hydrolases"/>
    <property type="match status" value="1"/>
</dbReference>
<evidence type="ECO:0000259" key="4">
    <source>
        <dbReference type="PROSITE" id="PS50837"/>
    </source>
</evidence>
<dbReference type="PROSITE" id="PS50297">
    <property type="entry name" value="ANK_REP_REGION"/>
    <property type="match status" value="5"/>
</dbReference>
<dbReference type="Proteomes" id="UP000558688">
    <property type="component" value="Unassembled WGS sequence"/>
</dbReference>
<comment type="caution">
    <text evidence="5">The sequence shown here is derived from an EMBL/GenBank/DDBJ whole genome shotgun (WGS) entry which is preliminary data.</text>
</comment>
<name>A0A8H5AEB2_FUSOX</name>
<dbReference type="EMBL" id="JAAFOW010000954">
    <property type="protein sequence ID" value="KAF5263184.1"/>
    <property type="molecule type" value="Genomic_DNA"/>
</dbReference>
<evidence type="ECO:0000256" key="2">
    <source>
        <dbReference type="ARBA" id="ARBA00023043"/>
    </source>
</evidence>
<dbReference type="PROSITE" id="PS50088">
    <property type="entry name" value="ANK_REPEAT"/>
    <property type="match status" value="8"/>
</dbReference>
<feature type="repeat" description="ANK" evidence="3">
    <location>
        <begin position="982"/>
        <end position="1016"/>
    </location>
</feature>
<feature type="repeat" description="ANK" evidence="3">
    <location>
        <begin position="583"/>
        <end position="610"/>
    </location>
</feature>
<dbReference type="Gene3D" id="1.25.40.20">
    <property type="entry name" value="Ankyrin repeat-containing domain"/>
    <property type="match status" value="7"/>
</dbReference>
<dbReference type="SMART" id="SM00248">
    <property type="entry name" value="ANK"/>
    <property type="match status" value="20"/>
</dbReference>
<protein>
    <recommendedName>
        <fullName evidence="4">NACHT domain-containing protein</fullName>
    </recommendedName>
</protein>
<feature type="repeat" description="ANK" evidence="3">
    <location>
        <begin position="740"/>
        <end position="772"/>
    </location>
</feature>
<evidence type="ECO:0000313" key="6">
    <source>
        <dbReference type="Proteomes" id="UP000558688"/>
    </source>
</evidence>
<dbReference type="PANTHER" id="PTHR24189">
    <property type="entry name" value="MYOTROPHIN"/>
    <property type="match status" value="1"/>
</dbReference>
<gene>
    <name evidence="5" type="ORF">FOXYS1_6075</name>
</gene>
<organism evidence="5 6">
    <name type="scientific">Fusarium oxysporum</name>
    <name type="common">Fusarium vascular wilt</name>
    <dbReference type="NCBI Taxonomy" id="5507"/>
    <lineage>
        <taxon>Eukaryota</taxon>
        <taxon>Fungi</taxon>
        <taxon>Dikarya</taxon>
        <taxon>Ascomycota</taxon>
        <taxon>Pezizomycotina</taxon>
        <taxon>Sordariomycetes</taxon>
        <taxon>Hypocreomycetidae</taxon>
        <taxon>Hypocreales</taxon>
        <taxon>Nectriaceae</taxon>
        <taxon>Fusarium</taxon>
        <taxon>Fusarium oxysporum species complex</taxon>
    </lineage>
</organism>
<dbReference type="PROSITE" id="PS50837">
    <property type="entry name" value="NACHT"/>
    <property type="match status" value="1"/>
</dbReference>
<dbReference type="Pfam" id="PF00023">
    <property type="entry name" value="Ank"/>
    <property type="match status" value="2"/>
</dbReference>
<feature type="repeat" description="ANK" evidence="3">
    <location>
        <begin position="1732"/>
        <end position="1765"/>
    </location>
</feature>
<feature type="repeat" description="ANK" evidence="3">
    <location>
        <begin position="1176"/>
        <end position="1208"/>
    </location>
</feature>
<evidence type="ECO:0000313" key="5">
    <source>
        <dbReference type="EMBL" id="KAF5263184.1"/>
    </source>
</evidence>
<dbReference type="InterPro" id="IPR027417">
    <property type="entry name" value="P-loop_NTPase"/>
</dbReference>
<feature type="domain" description="NACHT" evidence="4">
    <location>
        <begin position="87"/>
        <end position="230"/>
    </location>
</feature>
<sequence>MWLDELDAPLDDMIMVDQSYFADQNTSNVLPQDNATLERLHNWLKPTKYTGDGSELEKHTSSHLQGTGQWLIDSSVFQVWHGGNDDGILWIRGVPGAGKSVFAARLVAHLVSEECPVLHFFFRHTIESNRRPEAALRDWIAQALPCSPPLQLALKSLALEGRDAASVDSLSIAELWRLLRVALTSISKAYFVVDALDEMDHDMMEHFLHLLDQLGNAYPDRVKLIITSRPIPTIERIVRNLKLLDIRLNNDQVSPDILKYLHHRLDQVSQTLENREAIVYEILKKADGLFLYAKLTMDTICGQEATTDEEILKALDKAPLNLSMIYNNLLRDHIGRTGLPEGLSILVLQLVTHASRPLRLLEISDCIKMTRPEYTQDIGTMKSLIRTSCGPLLEVLPDETVRVVHHSLTEYLLGLNRSPPDQDIPVFEPGSTHNVLALLCLSYLQAGCLDTMEYTKSSSGDERTYVKNPQLSPFVSYAAANWHMHVAKSSAQGLPQDEANESIFSLLMTPQYSAKLALMNKLESCGDAQFWDGLWWDQHITLEAKTLLIALHLDLNSFAKYLLSHIEMDTAAFPGNSQLLPTLHKAIMKGNLDMVHLLISKGANISHYDIMGRTPLHMALESDKKTTYISPAIVKHLLQVGADPWQKIGKNNGVEPLTLRIKGKNEGIDDANIDVDVPYPPIQQAFHYANEQVAELFLPYIKSGKAARRAFTWVLEQSGNPQVMRLLINLGIMDINSRIDGKTLLFAACIYLDPTAVEMLLKAGADPNVLHDEIWINIFDVVVKGGENVLHGLAAPSKYRPLERHEKLPEESITACFASVLAAGANAKLLLDAGADPLAMDKNGLTPLHVAYSVGVMELLVAKMDINTRSHGGRTVLLQIFSENDSRDTPRDEEPRREKALKLLDLGADPNVADNNGDGFLHYLVGTGEIVVDVNAVDDNGRTYLFDVIDRSGGVTYARGKEEEFVAAMIKAGAQFNITDIRGRTLLHAFMQHVRSNERMLELLLEQGVDPRQTDHEGNTIWHEAATWLGDLKVSANLFHNIAALGVDPRKPNNRGRTPLHVMCEHSQRALEVNYVPAVETSLFEYILEQSREGINQADYDGVLPLHILSTVSMDLTRRLLDTGADATLATSEGLNVFHLTSRCRQSNVIGLFIDWYRTKTSADQLVEAVNAKDERGQSPLYYACASGRYQSVDLLIKAGAVPMLQTSEGSYHKDRIDDILDLLINSATSVSSQAIDQAIVTAANRQHDYTVESLLRARQSLSFQEPLSCAVEVQACLERRATLLADVTTRCQADLSFSNQIERMIGERLYDAIPSFIKEYSPQPESQEFHEVLLRLSHSGYAWLLDLLLTPEVISDLEKDTGSTEKGRFKKSQDLSSLLIPACQSKQPNLHVIELLVKKGAKLDNIVLDPQEQTAALHIIVETDEKYWWQTEQALPYMLDQAVDLEIRDHNGLTPLGLSLKGNNRSSWRCRATKMLLQAGANPSSVDNQGQSCLSRAVGHESAFRLLLRHGADFDPAALAAAIDAKDVDALEMMLALGADPNARKVGWGPHSFSAAERTDPYNLTGLYPLDLLITSMGYKNHNTVYARMIELLFKHGADPNSRYPETTIAHRLLKRSGPTSNYTSFSCDRVEEKRNRYVDVIIKHPLLDIDLQDAAGTPILHAAYKAGDMKSTKLLFERGADIRVRDNSRRNILHQSPDYSYQDYDPHTQLDFLSTLITLAPELLQQVDADGRTPLHCAICRDASEEEIKLLVSEGADIHAKDTKGDTALHFLLEQEWTLTGDRYNIALDEIKKRKVNFLLSKGLDINVRNKAGDTPVFGYFRKGALKARTLRGEEMRKRWHKLLMKERKWLENIEEEIALQQEPSLWALFEQLGVDWTAVNNEIQSLLHIVAARHADNERLKAGRLHRFEFLLGKGLDVFVEPDSFGSCIRK</sequence>
<dbReference type="InterPro" id="IPR036770">
    <property type="entry name" value="Ankyrin_rpt-contain_sf"/>
</dbReference>
<dbReference type="InterPro" id="IPR056884">
    <property type="entry name" value="NPHP3-like_N"/>
</dbReference>
<feature type="repeat" description="ANK" evidence="3">
    <location>
        <begin position="1452"/>
        <end position="1489"/>
    </location>
</feature>
<dbReference type="Pfam" id="PF24883">
    <property type="entry name" value="NPHP3_N"/>
    <property type="match status" value="1"/>
</dbReference>
<dbReference type="InterPro" id="IPR050745">
    <property type="entry name" value="Multifunctional_regulatory"/>
</dbReference>
<dbReference type="InterPro" id="IPR002110">
    <property type="entry name" value="Ankyrin_rpt"/>
</dbReference>
<keyword evidence="2 3" id="KW-0040">ANK repeat</keyword>
<dbReference type="Pfam" id="PF12796">
    <property type="entry name" value="Ank_2"/>
    <property type="match status" value="1"/>
</dbReference>